<dbReference type="EMBL" id="BMPI01000066">
    <property type="protein sequence ID" value="GGM73254.1"/>
    <property type="molecule type" value="Genomic_DNA"/>
</dbReference>
<dbReference type="InterPro" id="IPR033801">
    <property type="entry name" value="CBM6-CBM35-CBM36-like_1"/>
</dbReference>
<dbReference type="InterPro" id="IPR008979">
    <property type="entry name" value="Galactose-bd-like_sf"/>
</dbReference>
<dbReference type="SMART" id="SM00231">
    <property type="entry name" value="FA58C"/>
    <property type="match status" value="2"/>
</dbReference>
<dbReference type="InterPro" id="IPR055149">
    <property type="entry name" value="Agl_cat_D2"/>
</dbReference>
<feature type="region of interest" description="Disordered" evidence="6">
    <location>
        <begin position="1"/>
        <end position="26"/>
    </location>
</feature>
<proteinExistence type="predicted"/>
<evidence type="ECO:0000259" key="8">
    <source>
        <dbReference type="PROSITE" id="PS50022"/>
    </source>
</evidence>
<keyword evidence="7" id="KW-0472">Membrane</keyword>
<dbReference type="InterPro" id="IPR013783">
    <property type="entry name" value="Ig-like_fold"/>
</dbReference>
<dbReference type="PANTHER" id="PTHR45713">
    <property type="entry name" value="FTP DOMAIN-CONTAINING PROTEIN"/>
    <property type="match status" value="1"/>
</dbReference>
<feature type="domain" description="F5/8 type C" evidence="8">
    <location>
        <begin position="816"/>
        <end position="963"/>
    </location>
</feature>
<dbReference type="Pfam" id="PF00754">
    <property type="entry name" value="F5_F8_type_C"/>
    <property type="match status" value="1"/>
</dbReference>
<dbReference type="Pfam" id="PF22816">
    <property type="entry name" value="CatAgl_D2"/>
    <property type="match status" value="1"/>
</dbReference>
<keyword evidence="7" id="KW-1133">Transmembrane helix</keyword>
<keyword evidence="3" id="KW-0963">Cytoplasm</keyword>
<evidence type="ECO:0000256" key="2">
    <source>
        <dbReference type="ARBA" id="ARBA00004496"/>
    </source>
</evidence>
<comment type="subcellular location">
    <subcellularLocation>
        <location evidence="1">Cell projection</location>
        <location evidence="1">Cilium</location>
    </subcellularLocation>
    <subcellularLocation>
        <location evidence="2">Cytoplasm</location>
    </subcellularLocation>
</comment>
<feature type="transmembrane region" description="Helical" evidence="7">
    <location>
        <begin position="39"/>
        <end position="62"/>
    </location>
</feature>
<evidence type="ECO:0000256" key="1">
    <source>
        <dbReference type="ARBA" id="ARBA00004138"/>
    </source>
</evidence>
<dbReference type="AlphaFoldDB" id="A0A917UB35"/>
<dbReference type="InterPro" id="IPR053879">
    <property type="entry name" value="HYDIN_VesB_CFA65-like_Ig"/>
</dbReference>
<keyword evidence="7" id="KW-0812">Transmembrane</keyword>
<gene>
    <name evidence="9" type="ORF">GCM10007977_088600</name>
</gene>
<reference evidence="9" key="1">
    <citation type="journal article" date="2014" name="Int. J. Syst. Evol. Microbiol.">
        <title>Complete genome sequence of Corynebacterium casei LMG S-19264T (=DSM 44701T), isolated from a smear-ripened cheese.</title>
        <authorList>
            <consortium name="US DOE Joint Genome Institute (JGI-PGF)"/>
            <person name="Walter F."/>
            <person name="Albersmeier A."/>
            <person name="Kalinowski J."/>
            <person name="Ruckert C."/>
        </authorList>
    </citation>
    <scope>NUCLEOTIDE SEQUENCE</scope>
    <source>
        <strain evidence="9">JCM 19831</strain>
    </source>
</reference>
<dbReference type="InterPro" id="IPR051941">
    <property type="entry name" value="BG_Antigen-Binding_Lectin"/>
</dbReference>
<dbReference type="Pfam" id="PF22544">
    <property type="entry name" value="HYDIN_VesB_CFA65-like_Ig"/>
    <property type="match status" value="2"/>
</dbReference>
<dbReference type="RefSeq" id="WP_190256082.1">
    <property type="nucleotide sequence ID" value="NZ_BMPI01000066.1"/>
</dbReference>
<feature type="domain" description="F5/8 type C" evidence="8">
    <location>
        <begin position="1060"/>
        <end position="1210"/>
    </location>
</feature>
<evidence type="ECO:0000256" key="6">
    <source>
        <dbReference type="SAM" id="MobiDB-lite"/>
    </source>
</evidence>
<dbReference type="GO" id="GO:0005975">
    <property type="term" value="P:carbohydrate metabolic process"/>
    <property type="evidence" value="ECO:0007669"/>
    <property type="project" value="UniProtKB-ARBA"/>
</dbReference>
<dbReference type="InterPro" id="IPR012334">
    <property type="entry name" value="Pectin_lyas_fold"/>
</dbReference>
<evidence type="ECO:0000256" key="3">
    <source>
        <dbReference type="ARBA" id="ARBA00022490"/>
    </source>
</evidence>
<dbReference type="Pfam" id="PF22815">
    <property type="entry name" value="CatAgl_D1"/>
    <property type="match status" value="1"/>
</dbReference>
<dbReference type="PANTHER" id="PTHR45713:SF6">
    <property type="entry name" value="F5_8 TYPE C DOMAIN-CONTAINING PROTEIN"/>
    <property type="match status" value="1"/>
</dbReference>
<accession>A0A917UB35</accession>
<evidence type="ECO:0000256" key="5">
    <source>
        <dbReference type="ARBA" id="ARBA00023273"/>
    </source>
</evidence>
<organism evidence="9 10">
    <name type="scientific">Dactylosporangium sucinum</name>
    <dbReference type="NCBI Taxonomy" id="1424081"/>
    <lineage>
        <taxon>Bacteria</taxon>
        <taxon>Bacillati</taxon>
        <taxon>Actinomycetota</taxon>
        <taxon>Actinomycetes</taxon>
        <taxon>Micromonosporales</taxon>
        <taxon>Micromonosporaceae</taxon>
        <taxon>Dactylosporangium</taxon>
    </lineage>
</organism>
<comment type="caution">
    <text evidence="9">The sequence shown here is derived from an EMBL/GenBank/DDBJ whole genome shotgun (WGS) entry which is preliminary data.</text>
</comment>
<evidence type="ECO:0000313" key="9">
    <source>
        <dbReference type="EMBL" id="GGM73254.1"/>
    </source>
</evidence>
<dbReference type="CDD" id="cd14490">
    <property type="entry name" value="CBM6-CBM35-CBM36_like_1"/>
    <property type="match status" value="1"/>
</dbReference>
<dbReference type="SUPFAM" id="SSF49785">
    <property type="entry name" value="Galactose-binding domain-like"/>
    <property type="match status" value="2"/>
</dbReference>
<dbReference type="SUPFAM" id="SSF51126">
    <property type="entry name" value="Pectin lyase-like"/>
    <property type="match status" value="1"/>
</dbReference>
<dbReference type="Gene3D" id="2.160.20.10">
    <property type="entry name" value="Single-stranded right-handed beta-helix, Pectin lyase-like"/>
    <property type="match status" value="1"/>
</dbReference>
<keyword evidence="10" id="KW-1185">Reference proteome</keyword>
<evidence type="ECO:0000256" key="7">
    <source>
        <dbReference type="SAM" id="Phobius"/>
    </source>
</evidence>
<dbReference type="InterPro" id="IPR031549">
    <property type="entry name" value="ASH"/>
</dbReference>
<dbReference type="InterPro" id="IPR000421">
    <property type="entry name" value="FA58C"/>
</dbReference>
<dbReference type="Gene3D" id="2.60.40.10">
    <property type="entry name" value="Immunoglobulins"/>
    <property type="match status" value="3"/>
</dbReference>
<dbReference type="Pfam" id="PF15780">
    <property type="entry name" value="ASH"/>
    <property type="match status" value="1"/>
</dbReference>
<dbReference type="InterPro" id="IPR011050">
    <property type="entry name" value="Pectin_lyase_fold/virulence"/>
</dbReference>
<keyword evidence="4" id="KW-0969">Cilium</keyword>
<dbReference type="Proteomes" id="UP000642070">
    <property type="component" value="Unassembled WGS sequence"/>
</dbReference>
<dbReference type="Gene3D" id="2.60.120.260">
    <property type="entry name" value="Galactose-binding domain-like"/>
    <property type="match status" value="2"/>
</dbReference>
<keyword evidence="5" id="KW-0966">Cell projection</keyword>
<dbReference type="InterPro" id="IPR006626">
    <property type="entry name" value="PbH1"/>
</dbReference>
<sequence length="1210" mass="123693">MLRLTRSGRTTAPDPTERSTAPVAAGRHARVLRPRARTAALVAGTTLAAAGVVVAAVTPALAAATGGVGATLPYVQVQAENSTTNGTVIGPSAQYNTLAAEASYRKAVTLQGQGKFVEFTTPVTTNSIVFRYSIPDSGNGSVYTAPISLYINGTRQTNFTLTNAYSWYYGGYPFTNSPGSNAHHFYDDVNRLFTQTYPAGTKFRLQVDADSTASSYTIDFADFENVSGPLSQPAGSVSITSRGADPTGVQDSTSAMNQAIAAAGAGGTVWIPPGTFKIQGHIAVNNVTIKGAGMWHSRTQGDRIGFYGNYPPTPSANVHLADFAIFGNVQERNDGDQVNGIGGAMSNSTVDRVWIEHTKVGAWMDGPFTNLVFNQMRLRNFTADAINFHNGVTNSKVTNSDVRNAGDDGLAMWAEVNADANNSFDHNTVQYPILANGIAIYGGHDNVVADNRVIDAGLSQGGGIHVGQRFNSTPLGRTDVLRNTIIRSGSLDPNWNFGVGALWFDARDAAMSGQVNVDNILIQQSPFEAIQFVSGSSISNVRINNATIQNTGTWAIQEQVGGSATISNSSATGVGAPAAIYNCGVGFTLTDGGGNSGLSGSACQNITNPAFPPYLPDNGSNITVSPSALGFGSVATGATSAAQTVTVTNGGTASAAVGTIAASGDFAQTTTCGSSLAAGASCTVSVTFRPTAAGDRTGTLSVTVGGVTSTVPLSGTGVAPGPVLSANPQALTFPATVVGAQSATQTVTVTNSGTAAATVSGVSASGDFSQTNTCSSLAVGASCTVTVRFAPTASGARSGTVTVTSNANNNPLSIALSGSGIGTNTNIALNKPTVASSQVNGTQAASTATDGNTATYWESANNAFPQWVQVDLGAVTSIGRVTLKLPPPAAWATRTQTLSVLGSNDGNSFNQIVAPAGRTFDPATGNTVDITLPATNTRYVRVNITANTGWPAGQVAEFEVYPSGGTSPNAPTLSTMPSSLTFGSQAVGSTSAAQAVTVTNSGTAAATVSGVSVSGDYTQTNNCGSIAVGASCVVNVSFRPTATGTRTGTLTITSNASNSPTTVSLTGAGGSTAPVNLAAGRPTAESSHVQVYTSANITDGDQGSYWESANNAFPQWVQVDLGSAQSASRMVLQLPAGWGTRTQRIEVLGSTSGSSWTQVKAPADYVFDPGANNTVTITFGATTQRYFRLQFTSNTGWPAGQLSTLQVWTS</sequence>
<protein>
    <recommendedName>
        <fullName evidence="8">F5/8 type C domain-containing protein</fullName>
    </recommendedName>
</protein>
<dbReference type="PROSITE" id="PS50022">
    <property type="entry name" value="FA58C_3"/>
    <property type="match status" value="2"/>
</dbReference>
<dbReference type="GO" id="GO:0005737">
    <property type="term" value="C:cytoplasm"/>
    <property type="evidence" value="ECO:0007669"/>
    <property type="project" value="UniProtKB-SubCell"/>
</dbReference>
<name>A0A917UB35_9ACTN</name>
<dbReference type="NCBIfam" id="NF012200">
    <property type="entry name" value="choice_anch_D"/>
    <property type="match status" value="3"/>
</dbReference>
<dbReference type="Pfam" id="PF22633">
    <property type="entry name" value="F5_F8_type_C_2"/>
    <property type="match status" value="1"/>
</dbReference>
<reference evidence="9" key="2">
    <citation type="submission" date="2020-09" db="EMBL/GenBank/DDBJ databases">
        <authorList>
            <person name="Sun Q."/>
            <person name="Ohkuma M."/>
        </authorList>
    </citation>
    <scope>NUCLEOTIDE SEQUENCE</scope>
    <source>
        <strain evidence="9">JCM 19831</strain>
    </source>
</reference>
<dbReference type="SMART" id="SM00710">
    <property type="entry name" value="PbH1"/>
    <property type="match status" value="6"/>
</dbReference>
<evidence type="ECO:0000256" key="4">
    <source>
        <dbReference type="ARBA" id="ARBA00023069"/>
    </source>
</evidence>
<evidence type="ECO:0000313" key="10">
    <source>
        <dbReference type="Proteomes" id="UP000642070"/>
    </source>
</evidence>